<dbReference type="Proteomes" id="UP001302126">
    <property type="component" value="Unassembled WGS sequence"/>
</dbReference>
<dbReference type="PANTHER" id="PTHR35179:SF2">
    <property type="entry name" value="START DOMAIN-CONTAINING PROTEIN"/>
    <property type="match status" value="1"/>
</dbReference>
<dbReference type="PANTHER" id="PTHR35179">
    <property type="entry name" value="PROTEIN CBG02620"/>
    <property type="match status" value="1"/>
</dbReference>
<evidence type="ECO:0000313" key="2">
    <source>
        <dbReference type="Proteomes" id="UP001302126"/>
    </source>
</evidence>
<reference evidence="1" key="2">
    <citation type="submission" date="2023-05" db="EMBL/GenBank/DDBJ databases">
        <authorList>
            <consortium name="Lawrence Berkeley National Laboratory"/>
            <person name="Steindorff A."/>
            <person name="Hensen N."/>
            <person name="Bonometti L."/>
            <person name="Westerberg I."/>
            <person name="Brannstrom I.O."/>
            <person name="Guillou S."/>
            <person name="Cros-Aarteil S."/>
            <person name="Calhoun S."/>
            <person name="Haridas S."/>
            <person name="Kuo A."/>
            <person name="Mondo S."/>
            <person name="Pangilinan J."/>
            <person name="Riley R."/>
            <person name="Labutti K."/>
            <person name="Andreopoulos B."/>
            <person name="Lipzen A."/>
            <person name="Chen C."/>
            <person name="Yanf M."/>
            <person name="Daum C."/>
            <person name="Ng V."/>
            <person name="Clum A."/>
            <person name="Ohm R."/>
            <person name="Martin F."/>
            <person name="Silar P."/>
            <person name="Natvig D."/>
            <person name="Lalanne C."/>
            <person name="Gautier V."/>
            <person name="Ament-Velasquez S.L."/>
            <person name="Kruys A."/>
            <person name="Hutchinson M.I."/>
            <person name="Powell A.J."/>
            <person name="Barry K."/>
            <person name="Miller A.N."/>
            <person name="Grigoriev I.V."/>
            <person name="Debuchy R."/>
            <person name="Gladieux P."/>
            <person name="Thoren M.H."/>
            <person name="Johannesson H."/>
        </authorList>
    </citation>
    <scope>NUCLEOTIDE SEQUENCE</scope>
    <source>
        <strain evidence="1">PSN309</strain>
    </source>
</reference>
<evidence type="ECO:0000313" key="1">
    <source>
        <dbReference type="EMBL" id="KAK4185250.1"/>
    </source>
</evidence>
<gene>
    <name evidence="1" type="ORF">QBC35DRAFT_504089</name>
</gene>
<name>A0AAN6WNL1_9PEZI</name>
<keyword evidence="2" id="KW-1185">Reference proteome</keyword>
<accession>A0AAN6WNL1</accession>
<comment type="caution">
    <text evidence="1">The sequence shown here is derived from an EMBL/GenBank/DDBJ whole genome shotgun (WGS) entry which is preliminary data.</text>
</comment>
<evidence type="ECO:0008006" key="3">
    <source>
        <dbReference type="Google" id="ProtNLM"/>
    </source>
</evidence>
<sequence>MASTATTTISRSSLTSPAGATAKITNFKHIASYTWWNETAPTISVPGSPPLWTPPTTAPELEPDSGTVYVDQNAARCPPFPLEPLFRAALAENPDFSLHNVDLVTDRGNIRKLLRFVQASSDDHFQILVEVIGDGDSTTALFTRVEPKTMETLQGFRGYGRNFEKAYTEQSAGMSGHYRIVGYNFGGLRCVVRHETDAYIRDAGVDALSDTLVNDLAGLSISEAEKTASELTVVRSGKKADVPTSSLLEIKTRAASRVLDMAEVLPQLWISQTPNLAVGYYSKGVFKDVKVQDMTADILWWEAASQGDLGRLAGLLINIIYAVRRSSDRQAVVEYTGGSSLRVVNGNGKPALPEDLYAKCKVIATEEKMETNRDVEKGKKSEEIAPLIPVDTPFASDIEYAIRKGPRQFFCRLPGNLSNYRSLCEQLKSLSPEAVSKVLAQISFTYKDIMADFRRGKSDYDPDEGREIGGVKTLARDAAFRLVYMLLSGDARAEDRNAAYNATFFVVSHSRIFGSRTRKMVREAFEDRFYITVKQRTMMDRWIAEDADEGEDETTEEDVWHDSDSDYMYYGGISD</sequence>
<dbReference type="AlphaFoldDB" id="A0AAN6WNL1"/>
<protein>
    <recommendedName>
        <fullName evidence="3">Geranylgeranyl pyrophosphate synthetase</fullName>
    </recommendedName>
</protein>
<dbReference type="EMBL" id="MU864456">
    <property type="protein sequence ID" value="KAK4185250.1"/>
    <property type="molecule type" value="Genomic_DNA"/>
</dbReference>
<reference evidence="1" key="1">
    <citation type="journal article" date="2023" name="Mol. Phylogenet. Evol.">
        <title>Genome-scale phylogeny and comparative genomics of the fungal order Sordariales.</title>
        <authorList>
            <person name="Hensen N."/>
            <person name="Bonometti L."/>
            <person name="Westerberg I."/>
            <person name="Brannstrom I.O."/>
            <person name="Guillou S."/>
            <person name="Cros-Aarteil S."/>
            <person name="Calhoun S."/>
            <person name="Haridas S."/>
            <person name="Kuo A."/>
            <person name="Mondo S."/>
            <person name="Pangilinan J."/>
            <person name="Riley R."/>
            <person name="LaButti K."/>
            <person name="Andreopoulos B."/>
            <person name="Lipzen A."/>
            <person name="Chen C."/>
            <person name="Yan M."/>
            <person name="Daum C."/>
            <person name="Ng V."/>
            <person name="Clum A."/>
            <person name="Steindorff A."/>
            <person name="Ohm R.A."/>
            <person name="Martin F."/>
            <person name="Silar P."/>
            <person name="Natvig D.O."/>
            <person name="Lalanne C."/>
            <person name="Gautier V."/>
            <person name="Ament-Velasquez S.L."/>
            <person name="Kruys A."/>
            <person name="Hutchinson M.I."/>
            <person name="Powell A.J."/>
            <person name="Barry K."/>
            <person name="Miller A.N."/>
            <person name="Grigoriev I.V."/>
            <person name="Debuchy R."/>
            <person name="Gladieux P."/>
            <person name="Hiltunen Thoren M."/>
            <person name="Johannesson H."/>
        </authorList>
    </citation>
    <scope>NUCLEOTIDE SEQUENCE</scope>
    <source>
        <strain evidence="1">PSN309</strain>
    </source>
</reference>
<organism evidence="1 2">
    <name type="scientific">Podospora australis</name>
    <dbReference type="NCBI Taxonomy" id="1536484"/>
    <lineage>
        <taxon>Eukaryota</taxon>
        <taxon>Fungi</taxon>
        <taxon>Dikarya</taxon>
        <taxon>Ascomycota</taxon>
        <taxon>Pezizomycotina</taxon>
        <taxon>Sordariomycetes</taxon>
        <taxon>Sordariomycetidae</taxon>
        <taxon>Sordariales</taxon>
        <taxon>Podosporaceae</taxon>
        <taxon>Podospora</taxon>
    </lineage>
</organism>
<proteinExistence type="predicted"/>